<dbReference type="SMART" id="SM00560">
    <property type="entry name" value="LamGL"/>
    <property type="match status" value="1"/>
</dbReference>
<dbReference type="Gene3D" id="2.60.120.200">
    <property type="match status" value="1"/>
</dbReference>
<feature type="region of interest" description="Disordered" evidence="3">
    <location>
        <begin position="952"/>
        <end position="982"/>
    </location>
</feature>
<evidence type="ECO:0000313" key="7">
    <source>
        <dbReference type="Proteomes" id="UP001416393"/>
    </source>
</evidence>
<evidence type="ECO:0000256" key="3">
    <source>
        <dbReference type="SAM" id="MobiDB-lite"/>
    </source>
</evidence>
<proteinExistence type="predicted"/>
<evidence type="ECO:0000256" key="1">
    <source>
        <dbReference type="ARBA" id="ARBA00022729"/>
    </source>
</evidence>
<gene>
    <name evidence="6" type="ORF">VP395_15710</name>
</gene>
<accession>A0ABV0ADM1</accession>
<dbReference type="EMBL" id="JAZHYP010000017">
    <property type="protein sequence ID" value="MEN3325177.1"/>
    <property type="molecule type" value="Genomic_DNA"/>
</dbReference>
<dbReference type="SUPFAM" id="SSF49899">
    <property type="entry name" value="Concanavalin A-like lectins/glucanases"/>
    <property type="match status" value="1"/>
</dbReference>
<protein>
    <submittedName>
        <fullName evidence="6">LamG domain-containing protein</fullName>
    </submittedName>
</protein>
<feature type="non-terminal residue" evidence="6">
    <location>
        <position position="1029"/>
    </location>
</feature>
<keyword evidence="2" id="KW-1015">Disulfide bond</keyword>
<evidence type="ECO:0000256" key="2">
    <source>
        <dbReference type="ARBA" id="ARBA00023157"/>
    </source>
</evidence>
<name>A0ABV0ADM1_9FLAO</name>
<feature type="chain" id="PRO_5047300280" evidence="4">
    <location>
        <begin position="23"/>
        <end position="1029"/>
    </location>
</feature>
<evidence type="ECO:0000256" key="4">
    <source>
        <dbReference type="SAM" id="SignalP"/>
    </source>
</evidence>
<reference evidence="6 7" key="1">
    <citation type="submission" date="2024-01" db="EMBL/GenBank/DDBJ databases">
        <title>Mariniflexile litorale sp. nov., isolated from the shallow sediments of the Sea of Japan.</title>
        <authorList>
            <person name="Romanenko L."/>
            <person name="Bystritskaya E."/>
            <person name="Isaeva M."/>
        </authorList>
    </citation>
    <scope>NUCLEOTIDE SEQUENCE [LARGE SCALE GENOMIC DNA]</scope>
    <source>
        <strain evidence="6 7">KCTC 32427</strain>
    </source>
</reference>
<evidence type="ECO:0000313" key="6">
    <source>
        <dbReference type="EMBL" id="MEN3325177.1"/>
    </source>
</evidence>
<dbReference type="InterPro" id="IPR013320">
    <property type="entry name" value="ConA-like_dom_sf"/>
</dbReference>
<dbReference type="RefSeq" id="WP_346242978.1">
    <property type="nucleotide sequence ID" value="NZ_JAZHYP010000017.1"/>
</dbReference>
<dbReference type="InterPro" id="IPR006558">
    <property type="entry name" value="LamG-like"/>
</dbReference>
<organism evidence="6 7">
    <name type="scientific">Mariniflexile soesokkakense</name>
    <dbReference type="NCBI Taxonomy" id="1343160"/>
    <lineage>
        <taxon>Bacteria</taxon>
        <taxon>Pseudomonadati</taxon>
        <taxon>Bacteroidota</taxon>
        <taxon>Flavobacteriia</taxon>
        <taxon>Flavobacteriales</taxon>
        <taxon>Flavobacteriaceae</taxon>
        <taxon>Mariniflexile</taxon>
    </lineage>
</organism>
<sequence>MKPTLHIILCILCLFLFRPVEAQTCSGTPFNSPGAPTNCTYSFTSSGWVNALGLPISAPTTNNSGESICIRANNANNFTLIKGTFYVAPGVTYSGSINGFNNGSTLIIEGTMNLPTNTSFSTTDIFIESTGAFRYPTNLAPSGATVIKNKGVVNVIGSLNTSGTNGALVINYQNARINVQGDVPLNSPLKNCGIVDVTGSVTGTGGSGLENYCSMYIRGNLSFNSNVTNNGLIILDGSLTVNSSTFFNYGTLVTTNLVLTNDKIVGNNINSLVIVRQNAQLLNGASITGNMFYDVDDGGGFDSVCGSCTQEIDIVHNIVIPATNEEILSNCGSGVVVNPFIEESKLDFDGIDDYVTTSNFINGKSNITIMAWVLSDSGNTTNMTIAGEDVGCRLWLANGNKPTFTLKTAATTLKTISAAANIKYDEWHHITGTFSSTTGLMKLYVDGVFSTSVNVGATGSAIANSASTNGNFEIGRRSTGTGSEYFKGDIDEVRVFNTTLTDSQIQRVVYQEIKNNGGIVKGKVINKNITDTSTNATIAWTTLLAYYPLSNIVSNTRTSDFSSFNRITKVRNISTFQDETAPIPYVTKADGDWASANTWLYGSVWDIKDATSIKDWSIIEIKHNVSTNNSLKSIGLYIDTNKTLTVNGTNQVSNSWYFGLNGTLDLKDDSQLIQTSTSDLVTSATGKILRRQKGTSNVFRYNYWSSPVGTTGATGLTNNNAATNNANNTAFKLNMLKNELGINMQFTSSYNQTNKISTTWLYTYKNGLTYWDWVSLSPSALLNPGIGYTQKGTGNAGLQQQYIFEGKPNNGTILVSVTDKGGPGSVTSVSKTEFLLGNPYPSALDVHKFIDDNAGVIGGHLQLWQQWDGNSHNLNEYQGGYAQVNKLGSCRAYQFVGFYGGNNGSQDGTVTPTRYLPVGQGFITEIIANGTVVFNNSQRIFVKESDANGTYNNGSTFLKSTKPKTKDKNSGEEQQNNSMKKIRMEFNSVVGPKTRREVLMGFSETTTDGYDYGYDAECDEGSNNDFNLD</sequence>
<keyword evidence="1 4" id="KW-0732">Signal</keyword>
<keyword evidence="7" id="KW-1185">Reference proteome</keyword>
<dbReference type="Pfam" id="PF13385">
    <property type="entry name" value="Laminin_G_3"/>
    <property type="match status" value="1"/>
</dbReference>
<feature type="signal peptide" evidence="4">
    <location>
        <begin position="1"/>
        <end position="22"/>
    </location>
</feature>
<evidence type="ECO:0000259" key="5">
    <source>
        <dbReference type="SMART" id="SM00560"/>
    </source>
</evidence>
<dbReference type="Proteomes" id="UP001416393">
    <property type="component" value="Unassembled WGS sequence"/>
</dbReference>
<feature type="domain" description="LamG-like jellyroll fold" evidence="5">
    <location>
        <begin position="365"/>
        <end position="503"/>
    </location>
</feature>
<comment type="caution">
    <text evidence="6">The sequence shown here is derived from an EMBL/GenBank/DDBJ whole genome shotgun (WGS) entry which is preliminary data.</text>
</comment>